<dbReference type="InterPro" id="IPR000582">
    <property type="entry name" value="Acyl-CoA-binding_protein"/>
</dbReference>
<accession>A0A067LWZ4</accession>
<sequence length="437" mass="48478">MDAKTLADAQFDRAVEIVQGLPKTGPIQTGYEEKLAMYSLYKQATVGNVKSARPGMWDMLGRAKWDAWAKHKDLDKQEAKWLYVETLLKVLRKYSDRTAARDLVKELEGYTAGLEGFTNIDPSSMVISEGTSDEDGDTSDADAEDEEEVHEIPRIPSALARPRSALSSQHRYRTPLATTAIPNPSSSGVLPFPGPNPQLVPHTQPLPSFTTPSVFHNQPSAALSPPYPPTHAPYPPHLAHSAELYPHPYNAPSSASITHAPIHRSSPSALERAVESVQASLAALHERLESLEHLNSPPPSAALSRANLHASHLHSHSHLSPHSSQRHLQRQLHESTEWDMSHMGAWALVLRPLARIARYLSALSAFLLSPSTPNRSPTLLIIRRLMLDASFILFVLFWLRKAWLGAGMRRREVYQALTGVWWALVGRKERVMVSRGV</sequence>
<evidence type="ECO:0000256" key="2">
    <source>
        <dbReference type="SAM" id="MobiDB-lite"/>
    </source>
</evidence>
<feature type="region of interest" description="Disordered" evidence="2">
    <location>
        <begin position="121"/>
        <end position="150"/>
    </location>
</feature>
<proteinExistence type="predicted"/>
<name>A0A067LWZ4_BOTB1</name>
<dbReference type="GO" id="GO:0006631">
    <property type="term" value="P:fatty acid metabolic process"/>
    <property type="evidence" value="ECO:0007669"/>
    <property type="project" value="TreeGrafter"/>
</dbReference>
<evidence type="ECO:0000256" key="1">
    <source>
        <dbReference type="ARBA" id="ARBA00023121"/>
    </source>
</evidence>
<dbReference type="PANTHER" id="PTHR23310">
    <property type="entry name" value="ACYL-COA-BINDING PROTEIN, ACBP"/>
    <property type="match status" value="1"/>
</dbReference>
<dbReference type="HOGENOM" id="CLU_046559_0_0_1"/>
<dbReference type="PANTHER" id="PTHR23310:SF133">
    <property type="entry name" value="COA BINDING PROTEIN, PUTATIVE (AFU_ORTHOLOGUE AFUA_1G12300)-RELATED"/>
    <property type="match status" value="1"/>
</dbReference>
<keyword evidence="1" id="KW-0446">Lipid-binding</keyword>
<evidence type="ECO:0000313" key="4">
    <source>
        <dbReference type="EMBL" id="KDQ07734.1"/>
    </source>
</evidence>
<dbReference type="OrthoDB" id="346910at2759"/>
<evidence type="ECO:0000313" key="5">
    <source>
        <dbReference type="Proteomes" id="UP000027195"/>
    </source>
</evidence>
<keyword evidence="5" id="KW-1185">Reference proteome</keyword>
<dbReference type="SUPFAM" id="SSF47027">
    <property type="entry name" value="Acyl-CoA binding protein"/>
    <property type="match status" value="1"/>
</dbReference>
<dbReference type="PROSITE" id="PS51228">
    <property type="entry name" value="ACB_2"/>
    <property type="match status" value="1"/>
</dbReference>
<dbReference type="Pfam" id="PF00887">
    <property type="entry name" value="ACBP"/>
    <property type="match status" value="1"/>
</dbReference>
<dbReference type="Gene3D" id="1.20.80.10">
    <property type="match status" value="1"/>
</dbReference>
<dbReference type="PRINTS" id="PR00689">
    <property type="entry name" value="ACOABINDINGP"/>
</dbReference>
<feature type="compositionally biased region" description="Acidic residues" evidence="2">
    <location>
        <begin position="131"/>
        <end position="149"/>
    </location>
</feature>
<feature type="domain" description="ACB" evidence="3">
    <location>
        <begin position="7"/>
        <end position="96"/>
    </location>
</feature>
<reference evidence="5" key="1">
    <citation type="journal article" date="2014" name="Proc. Natl. Acad. Sci. U.S.A.">
        <title>Extensive sampling of basidiomycete genomes demonstrates inadequacy of the white-rot/brown-rot paradigm for wood decay fungi.</title>
        <authorList>
            <person name="Riley R."/>
            <person name="Salamov A.A."/>
            <person name="Brown D.W."/>
            <person name="Nagy L.G."/>
            <person name="Floudas D."/>
            <person name="Held B.W."/>
            <person name="Levasseur A."/>
            <person name="Lombard V."/>
            <person name="Morin E."/>
            <person name="Otillar R."/>
            <person name="Lindquist E.A."/>
            <person name="Sun H."/>
            <person name="LaButti K.M."/>
            <person name="Schmutz J."/>
            <person name="Jabbour D."/>
            <person name="Luo H."/>
            <person name="Baker S.E."/>
            <person name="Pisabarro A.G."/>
            <person name="Walton J.D."/>
            <person name="Blanchette R.A."/>
            <person name="Henrissat B."/>
            <person name="Martin F."/>
            <person name="Cullen D."/>
            <person name="Hibbett D.S."/>
            <person name="Grigoriev I.V."/>
        </authorList>
    </citation>
    <scope>NUCLEOTIDE SEQUENCE [LARGE SCALE GENOMIC DNA]</scope>
    <source>
        <strain evidence="5">FD-172 SS1</strain>
    </source>
</reference>
<dbReference type="InterPro" id="IPR035984">
    <property type="entry name" value="Acyl-CoA-binding_sf"/>
</dbReference>
<dbReference type="GO" id="GO:0000062">
    <property type="term" value="F:fatty-acyl-CoA binding"/>
    <property type="evidence" value="ECO:0007669"/>
    <property type="project" value="InterPro"/>
</dbReference>
<dbReference type="InterPro" id="IPR014352">
    <property type="entry name" value="FERM/acyl-CoA-bd_prot_sf"/>
</dbReference>
<organism evidence="4 5">
    <name type="scientific">Botryobasidium botryosum (strain FD-172 SS1)</name>
    <dbReference type="NCBI Taxonomy" id="930990"/>
    <lineage>
        <taxon>Eukaryota</taxon>
        <taxon>Fungi</taxon>
        <taxon>Dikarya</taxon>
        <taxon>Basidiomycota</taxon>
        <taxon>Agaricomycotina</taxon>
        <taxon>Agaricomycetes</taxon>
        <taxon>Cantharellales</taxon>
        <taxon>Botryobasidiaceae</taxon>
        <taxon>Botryobasidium</taxon>
    </lineage>
</organism>
<evidence type="ECO:0000259" key="3">
    <source>
        <dbReference type="PROSITE" id="PS51228"/>
    </source>
</evidence>
<dbReference type="Proteomes" id="UP000027195">
    <property type="component" value="Unassembled WGS sequence"/>
</dbReference>
<dbReference type="AlphaFoldDB" id="A0A067LWZ4"/>
<dbReference type="PROSITE" id="PS00880">
    <property type="entry name" value="ACB_1"/>
    <property type="match status" value="1"/>
</dbReference>
<dbReference type="EMBL" id="KL198101">
    <property type="protein sequence ID" value="KDQ07734.1"/>
    <property type="molecule type" value="Genomic_DNA"/>
</dbReference>
<gene>
    <name evidence="4" type="ORF">BOTBODRAFT_38532</name>
</gene>
<dbReference type="STRING" id="930990.A0A067LWZ4"/>
<dbReference type="InParanoid" id="A0A067LWZ4"/>
<protein>
    <recommendedName>
        <fullName evidence="3">ACB domain-containing protein</fullName>
    </recommendedName>
</protein>
<dbReference type="InterPro" id="IPR022408">
    <property type="entry name" value="Acyl-CoA-binding_prot_CS"/>
</dbReference>
<dbReference type="FunFam" id="1.20.80.10:FF:000010">
    <property type="entry name" value="Acyl-CoA-binding domain-containing protein 5"/>
    <property type="match status" value="1"/>
</dbReference>